<keyword evidence="2" id="KW-1133">Transmembrane helix</keyword>
<reference evidence="3" key="1">
    <citation type="submission" date="2016-03" db="EMBL/GenBank/DDBJ databases">
        <authorList>
            <person name="Borrel G."/>
            <person name="Mccann A."/>
            <person name="O'Toole P.W."/>
        </authorList>
    </citation>
    <scope>NUCLEOTIDE SEQUENCE</scope>
    <source>
        <strain evidence="3">183</strain>
    </source>
</reference>
<evidence type="ECO:0000256" key="2">
    <source>
        <dbReference type="SAM" id="Phobius"/>
    </source>
</evidence>
<proteinExistence type="predicted"/>
<organism evidence="3 4">
    <name type="scientific">Candidatus Methanomassiliicoccus intestinalis</name>
    <dbReference type="NCBI Taxonomy" id="1406512"/>
    <lineage>
        <taxon>Archaea</taxon>
        <taxon>Methanobacteriati</taxon>
        <taxon>Thermoplasmatota</taxon>
        <taxon>Thermoplasmata</taxon>
        <taxon>Methanomassiliicoccales</taxon>
        <taxon>Methanomassiliicoccaceae</taxon>
        <taxon>Methanomassiliicoccus</taxon>
    </lineage>
</organism>
<gene>
    <name evidence="3" type="ORF">A3207_08075</name>
</gene>
<evidence type="ECO:0000313" key="3">
    <source>
        <dbReference type="EMBL" id="TQS82057.1"/>
    </source>
</evidence>
<keyword evidence="2" id="KW-0472">Membrane</keyword>
<comment type="caution">
    <text evidence="3">The sequence shown here is derived from an EMBL/GenBank/DDBJ whole genome shotgun (WGS) entry which is preliminary data.</text>
</comment>
<dbReference type="Gene3D" id="2.60.40.4270">
    <property type="entry name" value="Listeria-Bacteroides repeat domain"/>
    <property type="match status" value="2"/>
</dbReference>
<dbReference type="Proteomes" id="UP000752814">
    <property type="component" value="Unassembled WGS sequence"/>
</dbReference>
<dbReference type="InterPro" id="IPR013378">
    <property type="entry name" value="InlB-like_B-rpt"/>
</dbReference>
<keyword evidence="2" id="KW-0812">Transmembrane</keyword>
<dbReference type="NCBIfam" id="TIGR02543">
    <property type="entry name" value="List_Bact_rpt"/>
    <property type="match status" value="2"/>
</dbReference>
<dbReference type="EMBL" id="LVVT01000018">
    <property type="protein sequence ID" value="TQS82057.1"/>
    <property type="molecule type" value="Genomic_DNA"/>
</dbReference>
<dbReference type="RefSeq" id="WP_400195517.1">
    <property type="nucleotide sequence ID" value="NZ_CAYAYE010000033.1"/>
</dbReference>
<evidence type="ECO:0000256" key="1">
    <source>
        <dbReference type="ARBA" id="ARBA00004196"/>
    </source>
</evidence>
<feature type="transmembrane region" description="Helical" evidence="2">
    <location>
        <begin position="1413"/>
        <end position="1434"/>
    </location>
</feature>
<name>A0A8J8PFT2_9ARCH</name>
<accession>A0A8J8PFT2</accession>
<dbReference type="InterPro" id="IPR042229">
    <property type="entry name" value="Listeria/Bacterioides_rpt_sf"/>
</dbReference>
<sequence>MSQNELEYNDSNSVFVNSLNGQDTNDGTRDSPYRSVTKALSTYQNNDNIETYNIVFLNTPYVAISNEESHGINVNLDGVIKFVNESNDYVEFNDPFNISCNSFNAGNSLRIGFYGNFIFNGKITLDSNSVEPNSIDISKDYVGVPCDVVLNNGLRVGKNVGASIYGLDFRNVGLLSIDSRYLYINDCTFTDLDNTSSQTDCNAISVINCAHNINLCGCYINCNEAKTLDWHSLRGIYLHGICGDIDIFQNIISNTDFNAIQITNARSDIKINDNEFREWDFDNDGFLDAGSNIQEIKSTSGGRAVRIDVTDGTNISITGNKFIKIYKNTPSYINSHEYECNQNMPVNAYDDGNILKISAIDSSNLLSFAFLNNTLQLDDLDSTSLLFSSENSHNYLILPDDTVPSIAEFKELDISNGDIETVYGKSIYELVKDFYIHQSDIIQFHGFLPYVSGFNGYWEDNVEMQEGNYVVFKINLPSGMKLSDLSSVDGNILYKTTRNNLTGDITTTEYAYKDISKDFGSDYNEDSNYIFFVLRINDELPISLDVDWDGNALEYIRSNYDLFVDLLELGLKNPDDIAITAPLVDQNNPSCDITPDDYSLEISAHAPLDNSYKLYLSGTGVKEYENSNNELGYWVGVAIPVPDQTDLEMVSYRLGNDYMQAKSNDFVNLGDDNRKYICFYVNANNENPITHLCIDWNGSGYFMDNYWIDVRNVSLSVISDEIKTAPLSDNPPLGQTPISTDGVINYDLQLSEMIGAGYNIINVTAENVPYHRNANGDWGYWVGIGFKAPINASLDDAVVYAGWITNDGYRTYASSFDGMDGEYYTFYFNVGSENNVLDKARLNINWGNQSSDDSYIIDFSGVSIDDLSPYTIGFDSNGGSDVSYQSISDGQKITKPTDPVKEGYVLVGWYADADLTTPWDFNTEISSDLTIYAKWGYSVVFISDDKVIETKVVEVGQTVTAPDEPQKDGYVFDGWYSDQEFTQKWIFEYNRIYETTQVYAKWYKFCDVTIKIYDTNNKPWTGLDVYLAYHNHSTLVQIELKESNEEPGSYLTVDKISSGEPFYYLYIGESQYFGNSDRLTITDDQTYEIKNVCSLTLDMSQYISNAVGSIYLESNSWSINDFGFNDDDFSDWGYNFGGWYLDKNHTLLCDSDSKITENTYIYLKLIPINGSSTGGGGGVPITPPPVVPDEPEPIIPDSNGNVDVVIDDKKADELVHEAVSSGSDTITILDTKNVSGNVSSVTVSTTDLETISKKIENNNNIDSVSIETSNGDIIIEKEVLSSILENTKAESVSFEVEDAKNNLTEEQKKAVGDRPVYDINIKAGNENVTSFNGKTITISLPYTLKAGEDPKNIVVYYVKEDGSLDKINCEYKNGKVIFDTDPLSKYVIGYEEQDKPVTPDTPDDKKESSNNTIYYAVAAVIIILIIIALAYYFMKKKQ</sequence>
<evidence type="ECO:0000313" key="4">
    <source>
        <dbReference type="Proteomes" id="UP000752814"/>
    </source>
</evidence>
<comment type="subcellular location">
    <subcellularLocation>
        <location evidence="1">Cell envelope</location>
    </subcellularLocation>
</comment>
<dbReference type="Pfam" id="PF09479">
    <property type="entry name" value="Flg_new"/>
    <property type="match status" value="2"/>
</dbReference>
<protein>
    <submittedName>
        <fullName evidence="3">Uncharacterized protein</fullName>
    </submittedName>
</protein>